<dbReference type="EMBL" id="NJGG01000002">
    <property type="protein sequence ID" value="OXL14965.1"/>
    <property type="molecule type" value="Genomic_DNA"/>
</dbReference>
<organism evidence="2 3">
    <name type="scientific">Polynucleobacter cosmopolitanus</name>
    <dbReference type="NCBI Taxonomy" id="351345"/>
    <lineage>
        <taxon>Bacteria</taxon>
        <taxon>Pseudomonadati</taxon>
        <taxon>Pseudomonadota</taxon>
        <taxon>Betaproteobacteria</taxon>
        <taxon>Burkholderiales</taxon>
        <taxon>Burkholderiaceae</taxon>
        <taxon>Polynucleobacter</taxon>
    </lineage>
</organism>
<dbReference type="CDD" id="cd16830">
    <property type="entry name" value="HemS-like_N"/>
    <property type="match status" value="1"/>
</dbReference>
<proteinExistence type="predicted"/>
<dbReference type="Proteomes" id="UP000215188">
    <property type="component" value="Unassembled WGS sequence"/>
</dbReference>
<keyword evidence="3" id="KW-1185">Reference proteome</keyword>
<dbReference type="CDD" id="cd16831">
    <property type="entry name" value="HemS-like_C"/>
    <property type="match status" value="1"/>
</dbReference>
<name>A0A229FSJ5_9BURK</name>
<evidence type="ECO:0000313" key="3">
    <source>
        <dbReference type="Proteomes" id="UP000215188"/>
    </source>
</evidence>
<feature type="domain" description="Haemin-degrading HemS/ChuX" evidence="1">
    <location>
        <begin position="218"/>
        <end position="350"/>
    </location>
</feature>
<evidence type="ECO:0000259" key="1">
    <source>
        <dbReference type="Pfam" id="PF05171"/>
    </source>
</evidence>
<dbReference type="GO" id="GO:0006826">
    <property type="term" value="P:iron ion transport"/>
    <property type="evidence" value="ECO:0007669"/>
    <property type="project" value="InterPro"/>
</dbReference>
<dbReference type="Gene3D" id="3.40.1570.10">
    <property type="entry name" value="HemS/ChuS/ChuX like domains"/>
    <property type="match status" value="2"/>
</dbReference>
<dbReference type="RefSeq" id="WP_089515962.1">
    <property type="nucleotide sequence ID" value="NZ_NJGG01000002.1"/>
</dbReference>
<accession>A0A229FSJ5</accession>
<dbReference type="OrthoDB" id="316630at2"/>
<protein>
    <submittedName>
        <fullName evidence="2">Hemin-degrading factor</fullName>
    </submittedName>
</protein>
<gene>
    <name evidence="2" type="ORF">AOC33_06505</name>
</gene>
<dbReference type="AlphaFoldDB" id="A0A229FSJ5"/>
<comment type="caution">
    <text evidence="2">The sequence shown here is derived from an EMBL/GenBank/DDBJ whole genome shotgun (WGS) entry which is preliminary data.</text>
</comment>
<feature type="domain" description="Haemin-degrading HemS/ChuX" evidence="1">
    <location>
        <begin position="32"/>
        <end position="166"/>
    </location>
</feature>
<reference evidence="2 3" key="1">
    <citation type="submission" date="2017-06" db="EMBL/GenBank/DDBJ databases">
        <title>Reclassification of a Polynucleobacter cosmopolitanus strain isolated from tropical Lake Victoria as Polynucleobacter victoriensis comb. nov.</title>
        <authorList>
            <person name="Hahn M.W."/>
        </authorList>
    </citation>
    <scope>NUCLEOTIDE SEQUENCE [LARGE SCALE GENOMIC DNA]</scope>
    <source>
        <strain evidence="2 3">MWH-MoIso2</strain>
    </source>
</reference>
<evidence type="ECO:0000313" key="2">
    <source>
        <dbReference type="EMBL" id="OXL14965.1"/>
    </source>
</evidence>
<sequence length="359" mass="41691">MTLSIQEIQQGLINQRFKNKVRHRDVADSMGISEAELLAAHLDADPDNKDIKLRVIRLDPCWASIIAEAHSLGEVMALTRNESCVHEKVGQYAQPTGKNLDLFLGKEIDLRIFFKEWAHGFAVIENQLFDCRRSLQFFDDRGNALHKIIIRENSNIYAYENIIEKYQSKDQSPKIEIRAPEINKHPLVDIDIDLLSFQKDWLGMSDTHQFYDLIKKYKLSRIQALRFAPEGYAQRVPLHFTRKLLRKVAIKCISIMVFVANRGVIQIHTGPISRVVMMDPWLNILDKNFNLHLREDNIYDSWVVRKPTDDGIVTSLELFNCEGQAIAIFFGERKPGNPELDTWRKMIQEFLDKEELCIQ</sequence>
<dbReference type="InterPro" id="IPR007845">
    <property type="entry name" value="HemS/ChuX_dom"/>
</dbReference>
<dbReference type="SUPFAM" id="SSF144064">
    <property type="entry name" value="Heme iron utilization protein-like"/>
    <property type="match status" value="1"/>
</dbReference>
<dbReference type="Pfam" id="PF05171">
    <property type="entry name" value="HemS"/>
    <property type="match status" value="2"/>
</dbReference>
<dbReference type="InterPro" id="IPR053733">
    <property type="entry name" value="Heme_Transport_Util_sf"/>
</dbReference>